<dbReference type="Proteomes" id="UP000062260">
    <property type="component" value="Chromosome"/>
</dbReference>
<feature type="binding site" evidence="13">
    <location>
        <position position="190"/>
    </location>
    <ligand>
        <name>L-homoserine</name>
        <dbReference type="ChEBI" id="CHEBI:57476"/>
    </ligand>
</feature>
<evidence type="ECO:0000256" key="15">
    <source>
        <dbReference type="RuleBase" id="RU004171"/>
    </source>
</evidence>
<evidence type="ECO:0000256" key="9">
    <source>
        <dbReference type="ARBA" id="ARBA00023053"/>
    </source>
</evidence>
<proteinExistence type="inferred from homology"/>
<comment type="pathway">
    <text evidence="2 14">Amino-acid biosynthesis; L-methionine biosynthesis via de novo pathway; L-homoserine from L-aspartate: step 3/3.</text>
</comment>
<dbReference type="SUPFAM" id="SSF55347">
    <property type="entry name" value="Glyceraldehyde-3-phosphate dehydrogenase-like, C-terminal domain"/>
    <property type="match status" value="1"/>
</dbReference>
<evidence type="ECO:0000256" key="10">
    <source>
        <dbReference type="ARBA" id="ARBA00023167"/>
    </source>
</evidence>
<dbReference type="EMBL" id="CP014163">
    <property type="protein sequence ID" value="AMB99644.1"/>
    <property type="molecule type" value="Genomic_DNA"/>
</dbReference>
<feature type="binding site" evidence="13">
    <location>
        <begin position="9"/>
        <end position="16"/>
    </location>
    <ligand>
        <name>NADP(+)</name>
        <dbReference type="ChEBI" id="CHEBI:58349"/>
    </ligand>
</feature>
<dbReference type="NCBIfam" id="NF004976">
    <property type="entry name" value="PRK06349.1"/>
    <property type="match status" value="1"/>
</dbReference>
<dbReference type="KEGG" id="auh:AWM75_06460"/>
<dbReference type="FunFam" id="3.30.360.10:FF:000005">
    <property type="entry name" value="Homoserine dehydrogenase"/>
    <property type="match status" value="1"/>
</dbReference>
<comment type="pathway">
    <text evidence="1 14">Amino-acid biosynthesis; L-threonine biosynthesis; L-threonine from L-aspartate: step 3/5.</text>
</comment>
<dbReference type="GO" id="GO:0009088">
    <property type="term" value="P:threonine biosynthetic process"/>
    <property type="evidence" value="ECO:0007669"/>
    <property type="project" value="UniProtKB-UniPathway"/>
</dbReference>
<dbReference type="Pfam" id="PF00742">
    <property type="entry name" value="Homoserine_dh"/>
    <property type="match status" value="1"/>
</dbReference>
<dbReference type="GO" id="GO:0050661">
    <property type="term" value="F:NADP binding"/>
    <property type="evidence" value="ECO:0007669"/>
    <property type="project" value="InterPro"/>
</dbReference>
<evidence type="ECO:0000256" key="6">
    <source>
        <dbReference type="ARBA" id="ARBA00022605"/>
    </source>
</evidence>
<dbReference type="UniPathway" id="UPA00050">
    <property type="reaction ID" value="UER00063"/>
</dbReference>
<accession>A0A0X8FLS1</accession>
<evidence type="ECO:0000313" key="16">
    <source>
        <dbReference type="EMBL" id="AMB99644.1"/>
    </source>
</evidence>
<dbReference type="InterPro" id="IPR045865">
    <property type="entry name" value="ACT-like_dom_sf"/>
</dbReference>
<keyword evidence="17" id="KW-1185">Reference proteome</keyword>
<name>A0A0X8FLS1_9LACT</name>
<keyword evidence="10 14" id="KW-0486">Methionine biosynthesis</keyword>
<dbReference type="InterPro" id="IPR019811">
    <property type="entry name" value="HDH_CS"/>
</dbReference>
<dbReference type="Pfam" id="PF03447">
    <property type="entry name" value="NAD_binding_3"/>
    <property type="match status" value="1"/>
</dbReference>
<evidence type="ECO:0000256" key="8">
    <source>
        <dbReference type="ARBA" id="ARBA00023002"/>
    </source>
</evidence>
<evidence type="ECO:0000256" key="1">
    <source>
        <dbReference type="ARBA" id="ARBA00005056"/>
    </source>
</evidence>
<feature type="binding site" evidence="13">
    <location>
        <position position="105"/>
    </location>
    <ligand>
        <name>NADPH</name>
        <dbReference type="ChEBI" id="CHEBI:57783"/>
    </ligand>
</feature>
<dbReference type="SUPFAM" id="SSF55021">
    <property type="entry name" value="ACT-like"/>
    <property type="match status" value="1"/>
</dbReference>
<dbReference type="GO" id="GO:0004412">
    <property type="term" value="F:homoserine dehydrogenase activity"/>
    <property type="evidence" value="ECO:0007669"/>
    <property type="project" value="UniProtKB-EC"/>
</dbReference>
<dbReference type="InterPro" id="IPR001342">
    <property type="entry name" value="HDH_cat"/>
</dbReference>
<dbReference type="InterPro" id="IPR036291">
    <property type="entry name" value="NAD(P)-bd_dom_sf"/>
</dbReference>
<dbReference type="Gene3D" id="3.30.70.260">
    <property type="match status" value="1"/>
</dbReference>
<feature type="active site" description="Proton donor" evidence="12">
    <location>
        <position position="205"/>
    </location>
</feature>
<dbReference type="STRING" id="128944.AWM75_06460"/>
<dbReference type="CDD" id="cd04881">
    <property type="entry name" value="ACT_HSDH-Hom"/>
    <property type="match status" value="1"/>
</dbReference>
<keyword evidence="6 14" id="KW-0028">Amino-acid biosynthesis</keyword>
<dbReference type="Gene3D" id="3.30.360.10">
    <property type="entry name" value="Dihydrodipicolinate Reductase, domain 2"/>
    <property type="match status" value="1"/>
</dbReference>
<dbReference type="AlphaFoldDB" id="A0A0X8FLS1"/>
<dbReference type="Gene3D" id="3.40.50.720">
    <property type="entry name" value="NAD(P)-binding Rossmann-like Domain"/>
    <property type="match status" value="1"/>
</dbReference>
<keyword evidence="7 14" id="KW-0791">Threonine biosynthesis</keyword>
<evidence type="ECO:0000313" key="17">
    <source>
        <dbReference type="Proteomes" id="UP000062260"/>
    </source>
</evidence>
<evidence type="ECO:0000256" key="13">
    <source>
        <dbReference type="PIRSR" id="PIRSR000098-2"/>
    </source>
</evidence>
<evidence type="ECO:0000256" key="12">
    <source>
        <dbReference type="PIRSR" id="PIRSR000098-1"/>
    </source>
</evidence>
<dbReference type="SUPFAM" id="SSF51735">
    <property type="entry name" value="NAD(P)-binding Rossmann-fold domains"/>
    <property type="match status" value="1"/>
</dbReference>
<protein>
    <recommendedName>
        <fullName evidence="5 14">Homoserine dehydrogenase</fullName>
        <ecNumber evidence="4 14">1.1.1.3</ecNumber>
    </recommendedName>
</protein>
<reference evidence="17" key="2">
    <citation type="submission" date="2016-01" db="EMBL/GenBank/DDBJ databases">
        <title>Six Aerococcus type strain genome sequencing and assembly using PacBio and Illumina Hiseq.</title>
        <authorList>
            <person name="Carkaci D."/>
            <person name="Dargis R."/>
            <person name="Nielsen X.C."/>
            <person name="Skovgaard O."/>
            <person name="Fuursted K."/>
            <person name="Christensen J.J."/>
        </authorList>
    </citation>
    <scope>NUCLEOTIDE SEQUENCE [LARGE SCALE GENOMIC DNA]</scope>
    <source>
        <strain evidence="17">CCUG42038B</strain>
    </source>
</reference>
<reference evidence="16 17" key="1">
    <citation type="journal article" date="2016" name="Genome Announc.">
        <title>Complete Genome Sequences of Aerococcus christensenii CCUG 28831T, Aerococcus sanguinicola CCUG 43001T, Aerococcus urinae CCUG 36881T, Aerococcus urinaeequi CCUG 28094T, Aerococcus urinaehominis CCUG 42038 BT, and Aerococcus viridans CCUG 4311T.</title>
        <authorList>
            <person name="Carkaci D."/>
            <person name="Dargis R."/>
            <person name="Nielsen X.C."/>
            <person name="Skovgaard O."/>
            <person name="Fuursted K."/>
            <person name="Christensen J.J."/>
        </authorList>
    </citation>
    <scope>NUCLEOTIDE SEQUENCE [LARGE SCALE GENOMIC DNA]</scope>
    <source>
        <strain evidence="16 17">CCUG42038B</strain>
    </source>
</reference>
<dbReference type="PANTHER" id="PTHR43331">
    <property type="entry name" value="HOMOSERINE DEHYDROGENASE"/>
    <property type="match status" value="1"/>
</dbReference>
<keyword evidence="8 14" id="KW-0560">Oxidoreductase</keyword>
<dbReference type="RefSeq" id="WP_067979800.1">
    <property type="nucleotide sequence ID" value="NZ_CP014163.1"/>
</dbReference>
<evidence type="ECO:0000256" key="14">
    <source>
        <dbReference type="RuleBase" id="RU000579"/>
    </source>
</evidence>
<organism evidence="16 17">
    <name type="scientific">Aerococcus urinaehominis</name>
    <dbReference type="NCBI Taxonomy" id="128944"/>
    <lineage>
        <taxon>Bacteria</taxon>
        <taxon>Bacillati</taxon>
        <taxon>Bacillota</taxon>
        <taxon>Bacilli</taxon>
        <taxon>Lactobacillales</taxon>
        <taxon>Aerococcaceae</taxon>
        <taxon>Aerococcus</taxon>
    </lineage>
</organism>
<keyword evidence="9" id="KW-0915">Sodium</keyword>
<dbReference type="PIRSF" id="PIRSF000098">
    <property type="entry name" value="Homoser_dehydrog"/>
    <property type="match status" value="1"/>
</dbReference>
<dbReference type="UniPathway" id="UPA00051">
    <property type="reaction ID" value="UER00465"/>
</dbReference>
<evidence type="ECO:0000256" key="7">
    <source>
        <dbReference type="ARBA" id="ARBA00022697"/>
    </source>
</evidence>
<dbReference type="OrthoDB" id="9808167at2"/>
<dbReference type="EC" id="1.1.1.3" evidence="4 14"/>
<sequence length="427" mass="46037">MQAIKIALLGLGTVGGGAAKIIIDHQDKISQILGRSVEIKRVLVKEIAEVDHPYQEQLGLTTDIADILNDQEIEIVAELMGGVDFSYDCISQALQAGKHVVTANKDLVASRGVELAQLAQDQGLDFYYEAAVAGGIPILRSISTSFASDELTAVQGIVNGTTNYILTKMVEEGASYQDALADAQKLGFAEADPTADVEGLDAARKVVILTKMAYGMTIDMADMDVEGITNVQTVDIQMADQLGYAIKLLGSSYLKDGSVYAEVAPMLVAKHHPLSTVRNEMNAVYTVGQAAGEMMFYGAGAGELPTATVVVSDIMEVVKHINTQSTGQPFANFNQETVWASPDQVKAARFFNFQLLDQPGVFVGLAEIFNQVGVSFDQIFQESAHDNQYSEVVVTTHPMTNQQRNDIVTAINQCDEIKLVSQYSILG</sequence>
<dbReference type="PROSITE" id="PS01042">
    <property type="entry name" value="HOMOSER_DHGENASE"/>
    <property type="match status" value="1"/>
</dbReference>
<comment type="catalytic activity">
    <reaction evidence="11">
        <text>L-homoserine + NADP(+) = L-aspartate 4-semialdehyde + NADPH + H(+)</text>
        <dbReference type="Rhea" id="RHEA:15761"/>
        <dbReference type="ChEBI" id="CHEBI:15378"/>
        <dbReference type="ChEBI" id="CHEBI:57476"/>
        <dbReference type="ChEBI" id="CHEBI:57783"/>
        <dbReference type="ChEBI" id="CHEBI:58349"/>
        <dbReference type="ChEBI" id="CHEBI:537519"/>
        <dbReference type="EC" id="1.1.1.3"/>
    </reaction>
    <physiologicalReaction direction="right-to-left" evidence="11">
        <dbReference type="Rhea" id="RHEA:15763"/>
    </physiologicalReaction>
</comment>
<evidence type="ECO:0000256" key="11">
    <source>
        <dbReference type="ARBA" id="ARBA00048841"/>
    </source>
</evidence>
<keyword evidence="13 14" id="KW-0521">NADP</keyword>
<evidence type="ECO:0000256" key="4">
    <source>
        <dbReference type="ARBA" id="ARBA00013213"/>
    </source>
</evidence>
<comment type="similarity">
    <text evidence="3 15">Belongs to the homoserine dehydrogenase family.</text>
</comment>
<dbReference type="InterPro" id="IPR016204">
    <property type="entry name" value="HDH"/>
</dbReference>
<evidence type="ECO:0000256" key="3">
    <source>
        <dbReference type="ARBA" id="ARBA00006753"/>
    </source>
</evidence>
<evidence type="ECO:0000256" key="2">
    <source>
        <dbReference type="ARBA" id="ARBA00005062"/>
    </source>
</evidence>
<evidence type="ECO:0000256" key="5">
    <source>
        <dbReference type="ARBA" id="ARBA00013376"/>
    </source>
</evidence>
<gene>
    <name evidence="16" type="ORF">AWM75_06460</name>
</gene>
<dbReference type="InterPro" id="IPR005106">
    <property type="entry name" value="Asp/hSer_DH_NAD-bd"/>
</dbReference>
<dbReference type="GO" id="GO:0009086">
    <property type="term" value="P:methionine biosynthetic process"/>
    <property type="evidence" value="ECO:0007669"/>
    <property type="project" value="UniProtKB-KW"/>
</dbReference>
<dbReference type="PANTHER" id="PTHR43331:SF1">
    <property type="entry name" value="HOMOSERINE DEHYDROGENASE"/>
    <property type="match status" value="1"/>
</dbReference>